<comment type="caution">
    <text evidence="4">The sequence shown here is derived from an EMBL/GenBank/DDBJ whole genome shotgun (WGS) entry which is preliminary data.</text>
</comment>
<dbReference type="InterPro" id="IPR016181">
    <property type="entry name" value="Acyl_CoA_acyltransferase"/>
</dbReference>
<feature type="transmembrane region" description="Helical" evidence="2">
    <location>
        <begin position="16"/>
        <end position="38"/>
    </location>
</feature>
<evidence type="ECO:0000256" key="1">
    <source>
        <dbReference type="SAM" id="MobiDB-lite"/>
    </source>
</evidence>
<proteinExistence type="predicted"/>
<dbReference type="CDD" id="cd04301">
    <property type="entry name" value="NAT_SF"/>
    <property type="match status" value="1"/>
</dbReference>
<keyword evidence="2" id="KW-0812">Transmembrane</keyword>
<dbReference type="InterPro" id="IPR019692">
    <property type="entry name" value="CFP-6_PH"/>
</dbReference>
<evidence type="ECO:0000313" key="4">
    <source>
        <dbReference type="EMBL" id="MBM7797820.1"/>
    </source>
</evidence>
<protein>
    <submittedName>
        <fullName evidence="4">Ribosomal protein S18 acetylase RimI-like enzyme</fullName>
    </submittedName>
</protein>
<dbReference type="PROSITE" id="PS51186">
    <property type="entry name" value="GNAT"/>
    <property type="match status" value="1"/>
</dbReference>
<dbReference type="Pfam" id="PF10756">
    <property type="entry name" value="bPH_6"/>
    <property type="match status" value="1"/>
</dbReference>
<dbReference type="Pfam" id="PF00583">
    <property type="entry name" value="Acetyltransf_1"/>
    <property type="match status" value="1"/>
</dbReference>
<dbReference type="EMBL" id="JAFBCF010000001">
    <property type="protein sequence ID" value="MBM7797820.1"/>
    <property type="molecule type" value="Genomic_DNA"/>
</dbReference>
<keyword evidence="2" id="KW-1133">Transmembrane helix</keyword>
<evidence type="ECO:0000259" key="3">
    <source>
        <dbReference type="PROSITE" id="PS51186"/>
    </source>
</evidence>
<dbReference type="Gene3D" id="3.40.630.30">
    <property type="match status" value="1"/>
</dbReference>
<reference evidence="4 5" key="1">
    <citation type="submission" date="2021-01" db="EMBL/GenBank/DDBJ databases">
        <title>Sequencing the genomes of 1000 actinobacteria strains.</title>
        <authorList>
            <person name="Klenk H.-P."/>
        </authorList>
    </citation>
    <scope>NUCLEOTIDE SEQUENCE [LARGE SCALE GENOMIC DNA]</scope>
    <source>
        <strain evidence="4 5">DSM 18662</strain>
    </source>
</reference>
<accession>A0ABS2RFP2</accession>
<keyword evidence="2" id="KW-0472">Membrane</keyword>
<dbReference type="Proteomes" id="UP000704762">
    <property type="component" value="Unassembled WGS sequence"/>
</dbReference>
<evidence type="ECO:0000313" key="5">
    <source>
        <dbReference type="Proteomes" id="UP000704762"/>
    </source>
</evidence>
<feature type="region of interest" description="Disordered" evidence="1">
    <location>
        <begin position="301"/>
        <end position="320"/>
    </location>
</feature>
<dbReference type="InterPro" id="IPR000182">
    <property type="entry name" value="GNAT_dom"/>
</dbReference>
<feature type="domain" description="N-acetyltransferase" evidence="3">
    <location>
        <begin position="173"/>
        <end position="311"/>
    </location>
</feature>
<sequence>MPHHSRRVWRASPGSLVMVIAFMAVAGLCLPALAYLIYRSQHDPVVPMVLSVLTILALLYAWRFGLHPQLRADDQGVTIRNPFRRHGFAWEDVSLIAPGENGLVIGSEEEQAEAWCVQKSNHATRQGKHTRADRISAQLFDLLEEATGPLTEQHLPGVRLRRARPYEDELLTTLERAASEAALSHVFPPEQFPYPVDTVRARWRSLLRDRQASIRLLEVEGEPVGFVAYDSSTVRHLGILPEQMRRGYGTLLLEHATSEIFDRAAPSAALWVLEDNKIARDFYLGQGWVETDDRRECAFPPGPTEMMMTKRNPAAPRRSR</sequence>
<keyword evidence="5" id="KW-1185">Reference proteome</keyword>
<organism evidence="4 5">
    <name type="scientific">Microlunatus panaciterrae</name>
    <dbReference type="NCBI Taxonomy" id="400768"/>
    <lineage>
        <taxon>Bacteria</taxon>
        <taxon>Bacillati</taxon>
        <taxon>Actinomycetota</taxon>
        <taxon>Actinomycetes</taxon>
        <taxon>Propionibacteriales</taxon>
        <taxon>Propionibacteriaceae</taxon>
        <taxon>Microlunatus</taxon>
    </lineage>
</organism>
<feature type="transmembrane region" description="Helical" evidence="2">
    <location>
        <begin position="44"/>
        <end position="62"/>
    </location>
</feature>
<dbReference type="RefSeq" id="WP_204916452.1">
    <property type="nucleotide sequence ID" value="NZ_BAAAQP010000011.1"/>
</dbReference>
<dbReference type="SUPFAM" id="SSF55729">
    <property type="entry name" value="Acyl-CoA N-acyltransferases (Nat)"/>
    <property type="match status" value="1"/>
</dbReference>
<evidence type="ECO:0000256" key="2">
    <source>
        <dbReference type="SAM" id="Phobius"/>
    </source>
</evidence>
<name>A0ABS2RFP2_9ACTN</name>
<gene>
    <name evidence="4" type="ORF">JOE57_000741</name>
</gene>